<dbReference type="RefSeq" id="WP_038152994.1">
    <property type="nucleotide sequence ID" value="NZ_JRNT01000028.1"/>
</dbReference>
<accession>A0A096BVK6</accession>
<comment type="caution">
    <text evidence="9">The sequence shown here is derived from an EMBL/GenBank/DDBJ whole genome shotgun (WGS) entry which is preliminary data.</text>
</comment>
<evidence type="ECO:0000313" key="10">
    <source>
        <dbReference type="Proteomes" id="UP000029628"/>
    </source>
</evidence>
<protein>
    <recommendedName>
        <fullName evidence="5">Cyclic-di-AMP phosphodiesterase</fullName>
        <ecNumber evidence="5">3.1.4.-</ecNumber>
    </recommendedName>
</protein>
<dbReference type="Gene3D" id="3.30.450.20">
    <property type="entry name" value="PAS domain"/>
    <property type="match status" value="1"/>
</dbReference>
<dbReference type="SUPFAM" id="SSF90123">
    <property type="entry name" value="ABC transporter transmembrane region"/>
    <property type="match status" value="1"/>
</dbReference>
<dbReference type="Pfam" id="PF01368">
    <property type="entry name" value="DHH"/>
    <property type="match status" value="1"/>
</dbReference>
<keyword evidence="10" id="KW-1185">Reference proteome</keyword>
<comment type="similarity">
    <text evidence="5">Belongs to the GdpP/PdeA phosphodiesterase family.</text>
</comment>
<dbReference type="Pfam" id="PF02272">
    <property type="entry name" value="DHHA1"/>
    <property type="match status" value="1"/>
</dbReference>
<dbReference type="InterPro" id="IPR014528">
    <property type="entry name" value="GdpP/PdeA"/>
</dbReference>
<keyword evidence="3 7" id="KW-1133">Transmembrane helix</keyword>
<feature type="binding site" evidence="6">
    <location>
        <position position="359"/>
    </location>
    <ligand>
        <name>Mn(2+)</name>
        <dbReference type="ChEBI" id="CHEBI:29035"/>
        <label>1</label>
    </ligand>
</feature>
<evidence type="ECO:0000256" key="3">
    <source>
        <dbReference type="ARBA" id="ARBA00022989"/>
    </source>
</evidence>
<dbReference type="Gene3D" id="3.90.1640.10">
    <property type="entry name" value="inorganic pyrophosphatase (n-terminal core)"/>
    <property type="match status" value="1"/>
</dbReference>
<evidence type="ECO:0000256" key="1">
    <source>
        <dbReference type="ARBA" id="ARBA00004651"/>
    </source>
</evidence>
<dbReference type="GO" id="GO:0003676">
    <property type="term" value="F:nucleic acid binding"/>
    <property type="evidence" value="ECO:0007669"/>
    <property type="project" value="UniProtKB-UniRule"/>
</dbReference>
<comment type="cofactor">
    <cofactor evidence="6">
        <name>Mn(2+)</name>
        <dbReference type="ChEBI" id="CHEBI:29035"/>
    </cofactor>
    <text evidence="6">For phosphodiesterase activity, probably binds 2 Mn(2+) per subunit.</text>
</comment>
<dbReference type="InterPro" id="IPR003156">
    <property type="entry name" value="DHHA1_dom"/>
</dbReference>
<reference evidence="9 10" key="1">
    <citation type="submission" date="2014-07" db="EMBL/GenBank/DDBJ databases">
        <authorList>
            <person name="McCorrison J."/>
            <person name="Sanka R."/>
            <person name="Torralba M."/>
            <person name="Gillis M."/>
            <person name="Haft D.H."/>
            <person name="Methe B."/>
            <person name="Sutton G."/>
            <person name="Nelson K.E."/>
        </authorList>
    </citation>
    <scope>NUCLEOTIDE SEQUENCE [LARGE SCALE GENOMIC DNA]</scope>
    <source>
        <strain evidence="9 10">DNF00314</strain>
    </source>
</reference>
<dbReference type="PANTHER" id="PTHR47618:SF2">
    <property type="entry name" value="CYCLIC-DI-AMP PHOSPHODIESTERASE GDPP"/>
    <property type="match status" value="1"/>
</dbReference>
<evidence type="ECO:0000313" key="9">
    <source>
        <dbReference type="EMBL" id="KGF46757.1"/>
    </source>
</evidence>
<feature type="binding site" evidence="6">
    <location>
        <position position="433"/>
    </location>
    <ligand>
        <name>Mn(2+)</name>
        <dbReference type="ChEBI" id="CHEBI:29035"/>
        <label>2</label>
    </ligand>
</feature>
<feature type="binding site" evidence="6">
    <location>
        <position position="457"/>
    </location>
    <ligand>
        <name>Mn(2+)</name>
        <dbReference type="ChEBI" id="CHEBI:29035"/>
        <label>2</label>
    </ligand>
</feature>
<feature type="binding site" evidence="6">
    <location>
        <position position="363"/>
    </location>
    <ligand>
        <name>Mn(2+)</name>
        <dbReference type="ChEBI" id="CHEBI:29035"/>
        <label>1</label>
    </ligand>
</feature>
<feature type="binding site" evidence="6">
    <location>
        <position position="365"/>
    </location>
    <ligand>
        <name>Mn(2+)</name>
        <dbReference type="ChEBI" id="CHEBI:29035"/>
        <label>2</label>
    </ligand>
</feature>
<dbReference type="EMBL" id="JRNT01000028">
    <property type="protein sequence ID" value="KGF46757.1"/>
    <property type="molecule type" value="Genomic_DNA"/>
</dbReference>
<dbReference type="InterPro" id="IPR038763">
    <property type="entry name" value="DHH_sf"/>
</dbReference>
<keyword evidence="4 5" id="KW-0472">Membrane</keyword>
<feature type="transmembrane region" description="Helical" evidence="7">
    <location>
        <begin position="7"/>
        <end position="27"/>
    </location>
</feature>
<evidence type="ECO:0000256" key="7">
    <source>
        <dbReference type="SAM" id="Phobius"/>
    </source>
</evidence>
<keyword evidence="5" id="KW-0378">Hydrolase</keyword>
<dbReference type="PANTHER" id="PTHR47618">
    <property type="entry name" value="BIFUNCTIONAL OLIGORIBONUCLEASE AND PAP PHOSPHATASE NRNA"/>
    <property type="match status" value="1"/>
</dbReference>
<comment type="function">
    <text evidence="5">Has phosphodiesterase (PDE) activity against cyclic-di-AMP (c-di-AMP).</text>
</comment>
<comment type="catalytic activity">
    <reaction evidence="5">
        <text>3',3'-c-di-AMP + H2O = 5'-O-phosphonoadenylyl-(3'-&gt;5')-adenosine + H(+)</text>
        <dbReference type="Rhea" id="RHEA:54420"/>
        <dbReference type="ChEBI" id="CHEBI:15377"/>
        <dbReference type="ChEBI" id="CHEBI:15378"/>
        <dbReference type="ChEBI" id="CHEBI:71500"/>
        <dbReference type="ChEBI" id="CHEBI:138171"/>
    </reaction>
</comment>
<feature type="binding site" evidence="6">
    <location>
        <position position="512"/>
    </location>
    <ligand>
        <name>Mn(2+)</name>
        <dbReference type="ChEBI" id="CHEBI:29035"/>
        <label>2</label>
    </ligand>
</feature>
<dbReference type="InterPro" id="IPR051319">
    <property type="entry name" value="Oligoribo/pAp-PDE_c-di-AMP_PDE"/>
</dbReference>
<dbReference type="Proteomes" id="UP000029628">
    <property type="component" value="Unassembled WGS sequence"/>
</dbReference>
<dbReference type="GO" id="GO:0005524">
    <property type="term" value="F:ATP binding"/>
    <property type="evidence" value="ECO:0007669"/>
    <property type="project" value="InterPro"/>
</dbReference>
<organism evidence="9 10">
    <name type="scientific">Veillonella montpellierensis DNF00314</name>
    <dbReference type="NCBI Taxonomy" id="1401067"/>
    <lineage>
        <taxon>Bacteria</taxon>
        <taxon>Bacillati</taxon>
        <taxon>Bacillota</taxon>
        <taxon>Negativicutes</taxon>
        <taxon>Veillonellales</taxon>
        <taxon>Veillonellaceae</taxon>
        <taxon>Veillonella</taxon>
    </lineage>
</organism>
<keyword evidence="6" id="KW-0464">Manganese</keyword>
<dbReference type="PIRSF" id="PIRSF026583">
    <property type="entry name" value="YybT"/>
    <property type="match status" value="1"/>
</dbReference>
<dbReference type="Gene3D" id="3.10.310.30">
    <property type="match status" value="1"/>
</dbReference>
<evidence type="ECO:0000256" key="6">
    <source>
        <dbReference type="PIRSR" id="PIRSR026583-50"/>
    </source>
</evidence>
<dbReference type="InterPro" id="IPR036640">
    <property type="entry name" value="ABC1_TM_sf"/>
</dbReference>
<keyword evidence="6" id="KW-0479">Metal-binding</keyword>
<dbReference type="GO" id="GO:0106409">
    <property type="term" value="F:cyclic-di-AMP phosphodiesterase activity"/>
    <property type="evidence" value="ECO:0007669"/>
    <property type="project" value="RHEA"/>
</dbReference>
<dbReference type="GO" id="GO:0005886">
    <property type="term" value="C:plasma membrane"/>
    <property type="evidence" value="ECO:0007669"/>
    <property type="project" value="UniProtKB-SubCell"/>
</dbReference>
<evidence type="ECO:0000256" key="4">
    <source>
        <dbReference type="ARBA" id="ARBA00023136"/>
    </source>
</evidence>
<comment type="subcellular location">
    <subcellularLocation>
        <location evidence="1">Cell membrane</location>
        <topology evidence="1">Multi-pass membrane protein</topology>
    </subcellularLocation>
</comment>
<sequence length="669" mass="74579">MKTITSRWTALEVTIFVVIAVLVGIIAYINWPLALLACIVVIAGYLYNYKMIHRRRRLLIQYLDSVVKGVTQGSNFALQNLPTAMVVIDSKARICWSNSVFRDWLPCDMDKTQRLNGLIPSLRLDKLWGKSGFFQDLIGDCYFRVIYKYIDSNQMETVSADMKDNSFMALYFDDITDVERARQQAVDAMPVMGIIQMDNIEEVTKGLGDMEYTNLWAEINNSIVDEINKRNGFVRNYQEDSYIFTVSKTAFLEMKEENFPLVGKIRNIPTARRIPATISVGMAYDEPSFKEQAERARFALELALGRGGDQVCVYENENVKFFGGRTQGSEKNTRVKARVVSQAIKELMNDADRIIVMGHQREDYDALGGAVGVYVLAQSLGKPVSIALSAYPKSIQRMVDLFKEEDGYQETMFITAEQAEKLVTDSTLVVVTDVHRPEMVAAPKLLDKTKKCVVIDHHRRASDFIAQPLLTYLEPSVSSTSELVTELIQYFGEHIELSINEASAIYAGIILDTKNFSIQTGARTFDAASFLRRSGANVDIVRGLFTDTFDAMQVRAKMLSNAESINGLAFTVCPEYVNNPTVVSAQTADMLITVEGIEAGFVFYQLPDHVIGVSARSQGKLNVQLIMEAVGGGGHRTVAGAQLANMNVSDAKALVRKAALEALQSLKEE</sequence>
<dbReference type="AlphaFoldDB" id="A0A096BVK6"/>
<feature type="binding site" evidence="6">
    <location>
        <position position="433"/>
    </location>
    <ligand>
        <name>Mn(2+)</name>
        <dbReference type="ChEBI" id="CHEBI:29035"/>
        <label>1</label>
    </ligand>
</feature>
<gene>
    <name evidence="9" type="ORF">HMPREF0872_07330</name>
</gene>
<dbReference type="InterPro" id="IPR001667">
    <property type="entry name" value="DDH_dom"/>
</dbReference>
<dbReference type="GO" id="GO:0046872">
    <property type="term" value="F:metal ion binding"/>
    <property type="evidence" value="ECO:0007669"/>
    <property type="project" value="UniProtKB-KW"/>
</dbReference>
<dbReference type="EC" id="3.1.4.-" evidence="5"/>
<keyword evidence="5" id="KW-1003">Cell membrane</keyword>
<dbReference type="GO" id="GO:0016787">
    <property type="term" value="F:hydrolase activity"/>
    <property type="evidence" value="ECO:0007669"/>
    <property type="project" value="UniProtKB-UniRule"/>
</dbReference>
<dbReference type="SUPFAM" id="SSF64182">
    <property type="entry name" value="DHH phosphoesterases"/>
    <property type="match status" value="1"/>
</dbReference>
<dbReference type="FunFam" id="3.90.1640.10:FF:000002">
    <property type="entry name" value="Cyclic-di-AMP phosphodiesterase"/>
    <property type="match status" value="1"/>
</dbReference>
<keyword evidence="2 7" id="KW-0812">Transmembrane</keyword>
<evidence type="ECO:0000256" key="5">
    <source>
        <dbReference type="PIRNR" id="PIRNR026583"/>
    </source>
</evidence>
<evidence type="ECO:0000256" key="2">
    <source>
        <dbReference type="ARBA" id="ARBA00022692"/>
    </source>
</evidence>
<dbReference type="Pfam" id="PF24898">
    <property type="entry name" value="GGDEF_GdpP"/>
    <property type="match status" value="1"/>
</dbReference>
<dbReference type="eggNOG" id="COG3887">
    <property type="taxonomic scope" value="Bacteria"/>
</dbReference>
<dbReference type="PROSITE" id="PS50887">
    <property type="entry name" value="GGDEF"/>
    <property type="match status" value="1"/>
</dbReference>
<feature type="domain" description="GGDEF" evidence="8">
    <location>
        <begin position="188"/>
        <end position="316"/>
    </location>
</feature>
<evidence type="ECO:0000259" key="8">
    <source>
        <dbReference type="PROSITE" id="PS50887"/>
    </source>
</evidence>
<proteinExistence type="inferred from homology"/>
<dbReference type="InterPro" id="IPR000160">
    <property type="entry name" value="GGDEF_dom"/>
</dbReference>
<name>A0A096BVK6_9FIRM</name>